<dbReference type="InterPro" id="IPR027417">
    <property type="entry name" value="P-loop_NTPase"/>
</dbReference>
<keyword evidence="4" id="KW-0251">Elongation factor</keyword>
<dbReference type="InterPro" id="IPR009001">
    <property type="entry name" value="Transl_elong_EF1A/Init_IF2_C"/>
</dbReference>
<proteinExistence type="predicted"/>
<dbReference type="GO" id="GO:0003924">
    <property type="term" value="F:GTPase activity"/>
    <property type="evidence" value="ECO:0007669"/>
    <property type="project" value="InterPro"/>
</dbReference>
<dbReference type="PROSITE" id="PS51722">
    <property type="entry name" value="G_TR_2"/>
    <property type="match status" value="1"/>
</dbReference>
<dbReference type="Gene3D" id="3.40.50.300">
    <property type="entry name" value="P-loop containing nucleotide triphosphate hydrolases"/>
    <property type="match status" value="1"/>
</dbReference>
<gene>
    <name evidence="4" type="ORF">Edafosvirus3_14</name>
</gene>
<name>A0A3G4ZSR0_9VIRU</name>
<organism evidence="4">
    <name type="scientific">Edafosvirus sp</name>
    <dbReference type="NCBI Taxonomy" id="2487765"/>
    <lineage>
        <taxon>Viruses</taxon>
        <taxon>Varidnaviria</taxon>
        <taxon>Bamfordvirae</taxon>
        <taxon>Nucleocytoviricota</taxon>
        <taxon>Megaviricetes</taxon>
        <taxon>Imitervirales</taxon>
        <taxon>Mimiviridae</taxon>
        <taxon>Klosneuvirinae</taxon>
    </lineage>
</organism>
<evidence type="ECO:0000259" key="3">
    <source>
        <dbReference type="PROSITE" id="PS51722"/>
    </source>
</evidence>
<evidence type="ECO:0000313" key="4">
    <source>
        <dbReference type="EMBL" id="AYV77936.1"/>
    </source>
</evidence>
<protein>
    <submittedName>
        <fullName evidence="4">GTP binding translation elongation factor</fullName>
    </submittedName>
</protein>
<sequence length="341" mass="39317">MMSFVVVGQVDHGKSTFCGHLLYLTKNLDNMEEREMQKLELEAKNNPKLEKYKLSRIMDIWEEERERNKTHEFQLVDFKYNEKNYQLIDTPGHKSFIRSMIKGIYQKESNSIIGCLVVSVSKGEFESGFGNGQTKEDALLVRAVGITNLIVLINKMDEIAWDELLYKEYCSKLDKFLKKLKFQTITYIPISGLLGIGLLNTKGMPDWYINKSGKSFIDIIDNLGTKTIGNEEKREDNTVYQTKELLVQFNILNASLITIGYEGICHYNGGEVNYQLNKILTINDKPFNTNGNCYSKSEDRMTCMINLEDVIDIRKGDRLLFRDKEQTVGFGKVLKLKPHKK</sequence>
<keyword evidence="4" id="KW-0648">Protein biosynthesis</keyword>
<accession>A0A3G4ZSR0</accession>
<evidence type="ECO:0000256" key="1">
    <source>
        <dbReference type="ARBA" id="ARBA00022741"/>
    </source>
</evidence>
<dbReference type="GO" id="GO:0005525">
    <property type="term" value="F:GTP binding"/>
    <property type="evidence" value="ECO:0007669"/>
    <property type="project" value="UniProtKB-KW"/>
</dbReference>
<feature type="domain" description="Tr-type G" evidence="3">
    <location>
        <begin position="1"/>
        <end position="214"/>
    </location>
</feature>
<dbReference type="PRINTS" id="PR00315">
    <property type="entry name" value="ELONGATNFCT"/>
</dbReference>
<dbReference type="InterPro" id="IPR050100">
    <property type="entry name" value="TRAFAC_GTPase_members"/>
</dbReference>
<dbReference type="EMBL" id="MK072068">
    <property type="protein sequence ID" value="AYV77936.1"/>
    <property type="molecule type" value="Genomic_DNA"/>
</dbReference>
<reference evidence="4" key="1">
    <citation type="submission" date="2018-10" db="EMBL/GenBank/DDBJ databases">
        <title>Hidden diversity of soil giant viruses.</title>
        <authorList>
            <person name="Schulz F."/>
            <person name="Alteio L."/>
            <person name="Goudeau D."/>
            <person name="Ryan E.M."/>
            <person name="Malmstrom R.R."/>
            <person name="Blanchard J."/>
            <person name="Woyke T."/>
        </authorList>
    </citation>
    <scope>NUCLEOTIDE SEQUENCE</scope>
    <source>
        <strain evidence="4">EDV1</strain>
    </source>
</reference>
<evidence type="ECO:0000256" key="2">
    <source>
        <dbReference type="ARBA" id="ARBA00023134"/>
    </source>
</evidence>
<dbReference type="SUPFAM" id="SSF52540">
    <property type="entry name" value="P-loop containing nucleoside triphosphate hydrolases"/>
    <property type="match status" value="1"/>
</dbReference>
<dbReference type="Pfam" id="PF00009">
    <property type="entry name" value="GTP_EFTU"/>
    <property type="match status" value="1"/>
</dbReference>
<keyword evidence="2" id="KW-0342">GTP-binding</keyword>
<keyword evidence="1" id="KW-0547">Nucleotide-binding</keyword>
<dbReference type="InterPro" id="IPR000795">
    <property type="entry name" value="T_Tr_GTP-bd_dom"/>
</dbReference>
<dbReference type="SUPFAM" id="SSF50465">
    <property type="entry name" value="EF-Tu/eEF-1alpha/eIF2-gamma C-terminal domain"/>
    <property type="match status" value="1"/>
</dbReference>
<dbReference type="PANTHER" id="PTHR23115">
    <property type="entry name" value="TRANSLATION FACTOR"/>
    <property type="match status" value="1"/>
</dbReference>